<protein>
    <submittedName>
        <fullName evidence="1">Uncharacterized protein</fullName>
    </submittedName>
</protein>
<evidence type="ECO:0000313" key="1">
    <source>
        <dbReference type="EMBL" id="CDX40854.1"/>
    </source>
</evidence>
<name>A0A090FGT9_MESPL</name>
<gene>
    <name evidence="1" type="ORF">MPLDJ20_300002</name>
</gene>
<accession>A0A090FGT9</accession>
<dbReference type="Proteomes" id="UP000046373">
    <property type="component" value="Unassembled WGS sequence"/>
</dbReference>
<proteinExistence type="predicted"/>
<organism evidence="1 2">
    <name type="scientific">Mesorhizobium plurifarium</name>
    <dbReference type="NCBI Taxonomy" id="69974"/>
    <lineage>
        <taxon>Bacteria</taxon>
        <taxon>Pseudomonadati</taxon>
        <taxon>Pseudomonadota</taxon>
        <taxon>Alphaproteobacteria</taxon>
        <taxon>Hyphomicrobiales</taxon>
        <taxon>Phyllobacteriaceae</taxon>
        <taxon>Mesorhizobium</taxon>
    </lineage>
</organism>
<dbReference type="EMBL" id="CCNB01000024">
    <property type="protein sequence ID" value="CDX40854.1"/>
    <property type="molecule type" value="Genomic_DNA"/>
</dbReference>
<reference evidence="1 2" key="1">
    <citation type="submission" date="2014-08" db="EMBL/GenBank/DDBJ databases">
        <authorList>
            <person name="Moulin Lionel"/>
        </authorList>
    </citation>
    <scope>NUCLEOTIDE SEQUENCE [LARGE SCALE GENOMIC DNA]</scope>
</reference>
<sequence length="141" mass="15188">MLLRIRAVAVSGPIKSLTVLNHPRRHASAVRATTVAHETVVPIPCDEVALYRARCGKKGVEGLGGSTSTWIIQSICIFAELAALRRVDSVKADALTVDFDRVTVHNRCRPHNGLWVGGSPVGYCRSKIAMAVRSEGKNGIC</sequence>
<dbReference type="AlphaFoldDB" id="A0A090FGT9"/>
<evidence type="ECO:0000313" key="2">
    <source>
        <dbReference type="Proteomes" id="UP000046373"/>
    </source>
</evidence>